<dbReference type="OrthoDB" id="3256520at2759"/>
<dbReference type="InterPro" id="IPR023214">
    <property type="entry name" value="HAD_sf"/>
</dbReference>
<dbReference type="Pfam" id="PF00702">
    <property type="entry name" value="Hydrolase"/>
    <property type="match status" value="1"/>
</dbReference>
<dbReference type="PANTHER" id="PTHR43316:SF3">
    <property type="entry name" value="HALOACID DEHALOGENASE, TYPE II (AFU_ORTHOLOGUE AFUA_2G07750)-RELATED"/>
    <property type="match status" value="1"/>
</dbReference>
<evidence type="ECO:0000313" key="3">
    <source>
        <dbReference type="Proteomes" id="UP001140453"/>
    </source>
</evidence>
<keyword evidence="1" id="KW-0378">Hydrolase</keyword>
<dbReference type="InterPro" id="IPR051540">
    <property type="entry name" value="S-2-haloacid_dehalogenase"/>
</dbReference>
<dbReference type="SFLD" id="SFLDS00003">
    <property type="entry name" value="Haloacid_Dehalogenase"/>
    <property type="match status" value="1"/>
</dbReference>
<dbReference type="InterPro" id="IPR023198">
    <property type="entry name" value="PGP-like_dom2"/>
</dbReference>
<proteinExistence type="predicted"/>
<dbReference type="SUPFAM" id="SSF56784">
    <property type="entry name" value="HAD-like"/>
    <property type="match status" value="1"/>
</dbReference>
<protein>
    <recommendedName>
        <fullName evidence="4">Haloacid dehalogenase</fullName>
    </recommendedName>
</protein>
<reference evidence="2" key="1">
    <citation type="submission" date="2022-10" db="EMBL/GenBank/DDBJ databases">
        <title>Tapping the CABI collections for fungal endophytes: first genome assemblies for Collariella, Neodidymelliopsis, Ascochyta clinopodiicola, Didymella pomorum, Didymosphaeria variabile, Neocosmospora piperis and Neocucurbitaria cava.</title>
        <authorList>
            <person name="Hill R."/>
        </authorList>
    </citation>
    <scope>NUCLEOTIDE SEQUENCE</scope>
    <source>
        <strain evidence="2">IMI 355082</strain>
    </source>
</reference>
<dbReference type="SFLD" id="SFLDG01129">
    <property type="entry name" value="C1.5:_HAD__Beta-PGM__Phosphata"/>
    <property type="match status" value="1"/>
</dbReference>
<gene>
    <name evidence="2" type="ORF">N0V93_001458</name>
</gene>
<dbReference type="AlphaFoldDB" id="A0A9W9D284"/>
<dbReference type="NCBIfam" id="TIGR01428">
    <property type="entry name" value="HAD_type_II"/>
    <property type="match status" value="1"/>
</dbReference>
<dbReference type="Gene3D" id="3.40.50.1000">
    <property type="entry name" value="HAD superfamily/HAD-like"/>
    <property type="match status" value="1"/>
</dbReference>
<evidence type="ECO:0008006" key="4">
    <source>
        <dbReference type="Google" id="ProtNLM"/>
    </source>
</evidence>
<dbReference type="PANTHER" id="PTHR43316">
    <property type="entry name" value="HYDROLASE, HALOACID DELAHOGENASE-RELATED"/>
    <property type="match status" value="1"/>
</dbReference>
<accession>A0A9W9D284</accession>
<dbReference type="Gene3D" id="1.10.150.240">
    <property type="entry name" value="Putative phosphatase, domain 2"/>
    <property type="match status" value="1"/>
</dbReference>
<keyword evidence="3" id="KW-1185">Reference proteome</keyword>
<evidence type="ECO:0000256" key="1">
    <source>
        <dbReference type="ARBA" id="ARBA00022801"/>
    </source>
</evidence>
<dbReference type="Proteomes" id="UP001140453">
    <property type="component" value="Unassembled WGS sequence"/>
</dbReference>
<name>A0A9W9D284_9PEZI</name>
<comment type="caution">
    <text evidence="2">The sequence shown here is derived from an EMBL/GenBank/DDBJ whole genome shotgun (WGS) entry which is preliminary data.</text>
</comment>
<dbReference type="EMBL" id="JAPEVB010000001">
    <property type="protein sequence ID" value="KAJ4397234.1"/>
    <property type="molecule type" value="Genomic_DNA"/>
</dbReference>
<sequence length="269" mass="29654">MGPKPKQKLIIAFDLYGTLLDTSSISTDLLNALTPEISLSQEQADQITAKWRQYQLEYTWRLTSMSSTEVSYIPFDKITRASLIHACEEARVKLADSKADELMASYDNLQCFAEVLPALKTLRAKTEEGHVEAFIFSNGTEKMLSNSVATSPTLKLFHPEGDKPLFSKLISVNPVKKYKPQKDVYEHLQREAAGTSDYKAQAAVWLVSANEFDVVGARAAGVRAAWVDRKGTGWVDRLGDALSEKASLTPTIVVKGVDEAIDKILAVGI</sequence>
<dbReference type="InterPro" id="IPR006328">
    <property type="entry name" value="2-HAD"/>
</dbReference>
<dbReference type="GO" id="GO:0019120">
    <property type="term" value="F:hydrolase activity, acting on acid halide bonds, in C-halide compounds"/>
    <property type="evidence" value="ECO:0007669"/>
    <property type="project" value="InterPro"/>
</dbReference>
<evidence type="ECO:0000313" key="2">
    <source>
        <dbReference type="EMBL" id="KAJ4397234.1"/>
    </source>
</evidence>
<organism evidence="2 3">
    <name type="scientific">Gnomoniopsis smithogilvyi</name>
    <dbReference type="NCBI Taxonomy" id="1191159"/>
    <lineage>
        <taxon>Eukaryota</taxon>
        <taxon>Fungi</taxon>
        <taxon>Dikarya</taxon>
        <taxon>Ascomycota</taxon>
        <taxon>Pezizomycotina</taxon>
        <taxon>Sordariomycetes</taxon>
        <taxon>Sordariomycetidae</taxon>
        <taxon>Diaporthales</taxon>
        <taxon>Gnomoniaceae</taxon>
        <taxon>Gnomoniopsis</taxon>
    </lineage>
</organism>
<dbReference type="InterPro" id="IPR036412">
    <property type="entry name" value="HAD-like_sf"/>
</dbReference>